<gene>
    <name evidence="2" type="ORF">ECPE_LOCUS17153</name>
</gene>
<evidence type="ECO:0000313" key="3">
    <source>
        <dbReference type="Proteomes" id="UP000272942"/>
    </source>
</evidence>
<name>A0A3P8HUJ3_9TREM</name>
<sequence length="44" mass="4886">MRSSGRQEVEAPEERGSGWSKNLDARPVPPDLTGPDLKCYTVKK</sequence>
<evidence type="ECO:0000256" key="1">
    <source>
        <dbReference type="SAM" id="MobiDB-lite"/>
    </source>
</evidence>
<accession>A0A3P8HUJ3</accession>
<dbReference type="EMBL" id="UZAN01067748">
    <property type="protein sequence ID" value="VDP94440.1"/>
    <property type="molecule type" value="Genomic_DNA"/>
</dbReference>
<proteinExistence type="predicted"/>
<keyword evidence="3" id="KW-1185">Reference proteome</keyword>
<dbReference type="Proteomes" id="UP000272942">
    <property type="component" value="Unassembled WGS sequence"/>
</dbReference>
<reference evidence="2 3" key="1">
    <citation type="submission" date="2018-11" db="EMBL/GenBank/DDBJ databases">
        <authorList>
            <consortium name="Pathogen Informatics"/>
        </authorList>
    </citation>
    <scope>NUCLEOTIDE SEQUENCE [LARGE SCALE GENOMIC DNA]</scope>
    <source>
        <strain evidence="2 3">Egypt</strain>
    </source>
</reference>
<protein>
    <submittedName>
        <fullName evidence="2">Uncharacterized protein</fullName>
    </submittedName>
</protein>
<evidence type="ECO:0000313" key="2">
    <source>
        <dbReference type="EMBL" id="VDP94440.1"/>
    </source>
</evidence>
<organism evidence="2 3">
    <name type="scientific">Echinostoma caproni</name>
    <dbReference type="NCBI Taxonomy" id="27848"/>
    <lineage>
        <taxon>Eukaryota</taxon>
        <taxon>Metazoa</taxon>
        <taxon>Spiralia</taxon>
        <taxon>Lophotrochozoa</taxon>
        <taxon>Platyhelminthes</taxon>
        <taxon>Trematoda</taxon>
        <taxon>Digenea</taxon>
        <taxon>Plagiorchiida</taxon>
        <taxon>Echinostomata</taxon>
        <taxon>Echinostomatoidea</taxon>
        <taxon>Echinostomatidae</taxon>
        <taxon>Echinostoma</taxon>
    </lineage>
</organism>
<feature type="region of interest" description="Disordered" evidence="1">
    <location>
        <begin position="1"/>
        <end position="44"/>
    </location>
</feature>
<feature type="compositionally biased region" description="Basic and acidic residues" evidence="1">
    <location>
        <begin position="1"/>
        <end position="16"/>
    </location>
</feature>
<dbReference type="AlphaFoldDB" id="A0A3P8HUJ3"/>